<dbReference type="InParanoid" id="A0A167JBG6"/>
<reference evidence="2" key="1">
    <citation type="submission" date="2015-06" db="EMBL/GenBank/DDBJ databases">
        <title>Expansion of signal transduction pathways in fungi by whole-genome duplication.</title>
        <authorList>
            <consortium name="DOE Joint Genome Institute"/>
            <person name="Corrochano L.M."/>
            <person name="Kuo A."/>
            <person name="Marcet-Houben M."/>
            <person name="Polaino S."/>
            <person name="Salamov A."/>
            <person name="Villalobos J.M."/>
            <person name="Alvarez M.I."/>
            <person name="Avalos J."/>
            <person name="Benito E.P."/>
            <person name="Benoit I."/>
            <person name="Burger G."/>
            <person name="Camino L.P."/>
            <person name="Canovas D."/>
            <person name="Cerda-Olmedo E."/>
            <person name="Cheng J.-F."/>
            <person name="Dominguez A."/>
            <person name="Elias M."/>
            <person name="Eslava A.P."/>
            <person name="Glaser F."/>
            <person name="Grimwood J."/>
            <person name="Gutierrez G."/>
            <person name="Heitman J."/>
            <person name="Henrissat B."/>
            <person name="Iturriaga E.A."/>
            <person name="Lang B.F."/>
            <person name="Lavin J.L."/>
            <person name="Lee S."/>
            <person name="Li W."/>
            <person name="Lindquist E."/>
            <person name="Lopez-Garcia S."/>
            <person name="Luque E.M."/>
            <person name="Marcos A.T."/>
            <person name="Martin J."/>
            <person name="McCluskey K."/>
            <person name="Medina H.R."/>
            <person name="Miralles-Duran A."/>
            <person name="Miyazaki A."/>
            <person name="Munoz-Torres E."/>
            <person name="Oguiza J.A."/>
            <person name="Ohm R."/>
            <person name="Olmedo M."/>
            <person name="Orejas M."/>
            <person name="Ortiz-Castellanos L."/>
            <person name="Pisabarro A.G."/>
            <person name="Rodriguez-Romero J."/>
            <person name="Ruiz-Herrera J."/>
            <person name="Ruiz-Vazquez R."/>
            <person name="Sanz C."/>
            <person name="Schackwitz W."/>
            <person name="Schmutz J."/>
            <person name="Shahriari M."/>
            <person name="Shelest E."/>
            <person name="Silva-Franco F."/>
            <person name="Soanes D."/>
            <person name="Syed K."/>
            <person name="Tagua V.G."/>
            <person name="Talbot N.J."/>
            <person name="Thon M."/>
            <person name="De vries R.P."/>
            <person name="Wiebenga A."/>
            <person name="Yadav J.S."/>
            <person name="Braun E.L."/>
            <person name="Baker S."/>
            <person name="Garre V."/>
            <person name="Horwitz B."/>
            <person name="Torres-Martinez S."/>
            <person name="Idnurm A."/>
            <person name="Herrera-Estrella A."/>
            <person name="Gabaldon T."/>
            <person name="Grigoriev I.V."/>
        </authorList>
    </citation>
    <scope>NUCLEOTIDE SEQUENCE [LARGE SCALE GENOMIC DNA]</scope>
    <source>
        <strain evidence="2">NRRL 1555(-)</strain>
    </source>
</reference>
<dbReference type="RefSeq" id="XP_018283689.1">
    <property type="nucleotide sequence ID" value="XM_018437628.1"/>
</dbReference>
<dbReference type="AlphaFoldDB" id="A0A167JBG6"/>
<dbReference type="GeneID" id="28998534"/>
<proteinExistence type="predicted"/>
<organism evidence="1 2">
    <name type="scientific">Phycomyces blakesleeanus (strain ATCC 8743b / DSM 1359 / FGSC 10004 / NBRC 33097 / NRRL 1555)</name>
    <dbReference type="NCBI Taxonomy" id="763407"/>
    <lineage>
        <taxon>Eukaryota</taxon>
        <taxon>Fungi</taxon>
        <taxon>Fungi incertae sedis</taxon>
        <taxon>Mucoromycota</taxon>
        <taxon>Mucoromycotina</taxon>
        <taxon>Mucoromycetes</taxon>
        <taxon>Mucorales</taxon>
        <taxon>Phycomycetaceae</taxon>
        <taxon>Phycomyces</taxon>
    </lineage>
</organism>
<evidence type="ECO:0000313" key="1">
    <source>
        <dbReference type="EMBL" id="OAD65649.1"/>
    </source>
</evidence>
<keyword evidence="2" id="KW-1185">Reference proteome</keyword>
<accession>A0A167JBG6</accession>
<name>A0A167JBG6_PHYB8</name>
<dbReference type="Proteomes" id="UP000077315">
    <property type="component" value="Unassembled WGS sequence"/>
</dbReference>
<sequence>MICISTIDDIVLLLKMIYHKNCEDIGSIIYIFGTFDSDEITLFFQCIQTSCKAFVNGFIQIDENHNINSAYSLVYKNVFGKLLVFFEHKLNNKSHQLQSTFTKNVKSVVEAYFCLSGDLILGGLAANSSKIARCLCGVTVVIQCVSIATCYIIGHPIHQVIVPCHFLQTRNTYRKSEILSVMFKYCIDERDQDHSAVIYN</sequence>
<dbReference type="EMBL" id="KV441009">
    <property type="protein sequence ID" value="OAD65649.1"/>
    <property type="molecule type" value="Genomic_DNA"/>
</dbReference>
<dbReference type="VEuPathDB" id="FungiDB:PHYBLDRAFT_176037"/>
<protein>
    <submittedName>
        <fullName evidence="1">Uncharacterized protein</fullName>
    </submittedName>
</protein>
<gene>
    <name evidence="1" type="ORF">PHYBLDRAFT_176037</name>
</gene>
<evidence type="ECO:0000313" key="2">
    <source>
        <dbReference type="Proteomes" id="UP000077315"/>
    </source>
</evidence>